<dbReference type="EMBL" id="CAAHGQ010000023">
    <property type="protein sequence ID" value="VGP75490.1"/>
    <property type="molecule type" value="Genomic_DNA"/>
</dbReference>
<accession>A0A8B6ILG1</accession>
<gene>
    <name evidence="1" type="ORF">SB5857_00766</name>
</gene>
<comment type="caution">
    <text evidence="1">The sequence shown here is derived from an EMBL/GenBank/DDBJ whole genome shotgun (WGS) entry which is preliminary data.</text>
</comment>
<dbReference type="Proteomes" id="UP000328848">
    <property type="component" value="Unassembled WGS sequence"/>
</dbReference>
<dbReference type="AlphaFoldDB" id="A0A8B6ILG1"/>
<reference evidence="1 2" key="1">
    <citation type="submission" date="2019-04" db="EMBL/GenBank/DDBJ databases">
        <authorList>
            <person name="Brisse S."/>
            <person name="Rodrigues C."/>
        </authorList>
    </citation>
    <scope>NUCLEOTIDE SEQUENCE [LARGE SCALE GENOMIC DNA]</scope>
    <source>
        <strain evidence="1">SB5857</strain>
    </source>
</reference>
<sequence length="39" mass="4293">MLPVVTRGFHRFVVGLQILALICHKGMLKTGNRATVSLD</sequence>
<evidence type="ECO:0000313" key="1">
    <source>
        <dbReference type="EMBL" id="VGP75490.1"/>
    </source>
</evidence>
<proteinExistence type="predicted"/>
<evidence type="ECO:0000313" key="2">
    <source>
        <dbReference type="Proteomes" id="UP000328848"/>
    </source>
</evidence>
<name>A0A8B6ILG1_9ENTR</name>
<organism evidence="1 2">
    <name type="scientific">Klebsiella africana</name>
    <dbReference type="NCBI Taxonomy" id="2489010"/>
    <lineage>
        <taxon>Bacteria</taxon>
        <taxon>Pseudomonadati</taxon>
        <taxon>Pseudomonadota</taxon>
        <taxon>Gammaproteobacteria</taxon>
        <taxon>Enterobacterales</taxon>
        <taxon>Enterobacteriaceae</taxon>
        <taxon>Klebsiella/Raoultella group</taxon>
        <taxon>Klebsiella</taxon>
    </lineage>
</organism>
<protein>
    <submittedName>
        <fullName evidence="1">Uncharacterized protein</fullName>
    </submittedName>
</protein>